<organism evidence="1 2">
    <name type="scientific">Kineothrix alysoides</name>
    <dbReference type="NCBI Taxonomy" id="1469948"/>
    <lineage>
        <taxon>Bacteria</taxon>
        <taxon>Bacillati</taxon>
        <taxon>Bacillota</taxon>
        <taxon>Clostridia</taxon>
        <taxon>Lachnospirales</taxon>
        <taxon>Lachnospiraceae</taxon>
        <taxon>Kineothrix</taxon>
    </lineage>
</organism>
<sequence length="209" mass="23906">MYYISRVEIDTGNRRKISELTHLGAYHNWVEKSFPEEFATGERSRKLWRVDQLKGRSYLLIVSQGEPNMTQLEAYGVPGTGQCKTYDAFLQGLTHGQKMSFRLTANPARAAKQEAQRGKVCPHTTVEKQLEYLEERAERLGFSLVDYDYQIVQRDFPILRKKGGKSIKLARAIYEGSLIIENDEIFRKTLTEGVGKEKAYGFGMMTVVP</sequence>
<dbReference type="AlphaFoldDB" id="A0A4R1QR61"/>
<dbReference type="Gene3D" id="3.30.70.1200">
    <property type="entry name" value="Crispr-associated protein, domain 1"/>
    <property type="match status" value="1"/>
</dbReference>
<reference evidence="1 2" key="1">
    <citation type="submission" date="2019-03" db="EMBL/GenBank/DDBJ databases">
        <title>Genomic Encyclopedia of Type Strains, Phase IV (KMG-IV): sequencing the most valuable type-strain genomes for metagenomic binning, comparative biology and taxonomic classification.</title>
        <authorList>
            <person name="Goeker M."/>
        </authorList>
    </citation>
    <scope>NUCLEOTIDE SEQUENCE [LARGE SCALE GENOMIC DNA]</scope>
    <source>
        <strain evidence="1 2">DSM 100556</strain>
    </source>
</reference>
<dbReference type="InterPro" id="IPR010179">
    <property type="entry name" value="CRISPR-assoc_prot_Cse3"/>
</dbReference>
<accession>A0A4R1QR61</accession>
<evidence type="ECO:0000313" key="1">
    <source>
        <dbReference type="EMBL" id="TCL56336.1"/>
    </source>
</evidence>
<evidence type="ECO:0000313" key="2">
    <source>
        <dbReference type="Proteomes" id="UP000295718"/>
    </source>
</evidence>
<dbReference type="STRING" id="1469948.GCA_000732725_00424"/>
<dbReference type="Gene3D" id="3.30.70.1210">
    <property type="entry name" value="Crispr-associated protein, domain 2"/>
    <property type="match status" value="1"/>
</dbReference>
<dbReference type="EMBL" id="SLUO01000012">
    <property type="protein sequence ID" value="TCL56336.1"/>
    <property type="molecule type" value="Genomic_DNA"/>
</dbReference>
<protein>
    <submittedName>
        <fullName evidence="1">CRISPR system Cascade subunit CasE</fullName>
    </submittedName>
</protein>
<dbReference type="SMART" id="SM01101">
    <property type="entry name" value="CRISPR_assoc"/>
    <property type="match status" value="1"/>
</dbReference>
<keyword evidence="2" id="KW-1185">Reference proteome</keyword>
<dbReference type="SUPFAM" id="SSF117987">
    <property type="entry name" value="CRISPR-associated protein"/>
    <property type="match status" value="2"/>
</dbReference>
<name>A0A4R1QR61_9FIRM</name>
<proteinExistence type="predicted"/>
<dbReference type="Proteomes" id="UP000295718">
    <property type="component" value="Unassembled WGS sequence"/>
</dbReference>
<gene>
    <name evidence="1" type="ORF">EDD76_112164</name>
</gene>
<dbReference type="CDD" id="cd09727">
    <property type="entry name" value="Cas6_I-E"/>
    <property type="match status" value="1"/>
</dbReference>
<comment type="caution">
    <text evidence="1">The sequence shown here is derived from an EMBL/GenBank/DDBJ whole genome shotgun (WGS) entry which is preliminary data.</text>
</comment>
<dbReference type="Pfam" id="PF08798">
    <property type="entry name" value="CRISPR_assoc"/>
    <property type="match status" value="1"/>
</dbReference>
<dbReference type="NCBIfam" id="TIGR01907">
    <property type="entry name" value="casE_Cse3"/>
    <property type="match status" value="1"/>
</dbReference>